<dbReference type="RefSeq" id="WP_215793313.1">
    <property type="nucleotide sequence ID" value="NZ_JAHKKG010000013.1"/>
</dbReference>
<dbReference type="Gene3D" id="3.10.180.10">
    <property type="entry name" value="2,3-Dihydroxybiphenyl 1,2-Dioxygenase, domain 1"/>
    <property type="match status" value="1"/>
</dbReference>
<evidence type="ECO:0000313" key="3">
    <source>
        <dbReference type="Proteomes" id="UP001519654"/>
    </source>
</evidence>
<dbReference type="PROSITE" id="PS51819">
    <property type="entry name" value="VOC"/>
    <property type="match status" value="1"/>
</dbReference>
<sequence length="113" mass="12323">MKIGSISGLVYASSDLDKTAAFYESLGFRAGKRSDTEYTCYVNWFWLTFSTEAAAAAGPGATLYMKVDSIDEAYGFVVANGFAPLDEPHKDKAGRRVFTLPDPDGNLLAFFTK</sequence>
<dbReference type="InterPro" id="IPR029068">
    <property type="entry name" value="Glyas_Bleomycin-R_OHBP_Dase"/>
</dbReference>
<feature type="domain" description="VOC" evidence="1">
    <location>
        <begin position="5"/>
        <end position="113"/>
    </location>
</feature>
<dbReference type="Proteomes" id="UP001519654">
    <property type="component" value="Unassembled WGS sequence"/>
</dbReference>
<gene>
    <name evidence="2" type="ORF">KOI35_36785</name>
</gene>
<organism evidence="2 3">
    <name type="scientific">Paractinoplanes bogorensis</name>
    <dbReference type="NCBI Taxonomy" id="1610840"/>
    <lineage>
        <taxon>Bacteria</taxon>
        <taxon>Bacillati</taxon>
        <taxon>Actinomycetota</taxon>
        <taxon>Actinomycetes</taxon>
        <taxon>Micromonosporales</taxon>
        <taxon>Micromonosporaceae</taxon>
        <taxon>Paractinoplanes</taxon>
    </lineage>
</organism>
<comment type="caution">
    <text evidence="2">The sequence shown here is derived from an EMBL/GenBank/DDBJ whole genome shotgun (WGS) entry which is preliminary data.</text>
</comment>
<protein>
    <submittedName>
        <fullName evidence="2">VOC family protein</fullName>
    </submittedName>
</protein>
<dbReference type="SUPFAM" id="SSF54593">
    <property type="entry name" value="Glyoxalase/Bleomycin resistance protein/Dihydroxybiphenyl dioxygenase"/>
    <property type="match status" value="1"/>
</dbReference>
<reference evidence="2 3" key="1">
    <citation type="submission" date="2021-06" db="EMBL/GenBank/DDBJ databases">
        <title>Actinoplanes lichenicola sp. nov., and Actinoplanes ovalisporus sp. nov., isolated from lichen in Thailand.</title>
        <authorList>
            <person name="Saeng-In P."/>
            <person name="Kanchanasin P."/>
            <person name="Yuki M."/>
            <person name="Kudo T."/>
            <person name="Ohkuma M."/>
            <person name="Phongsopitanun W."/>
            <person name="Tanasupawat S."/>
        </authorList>
    </citation>
    <scope>NUCLEOTIDE SEQUENCE [LARGE SCALE GENOMIC DNA]</scope>
    <source>
        <strain evidence="2 3">NBRC 110975</strain>
    </source>
</reference>
<dbReference type="InterPro" id="IPR037523">
    <property type="entry name" value="VOC_core"/>
</dbReference>
<accession>A0ABS5Z060</accession>
<evidence type="ECO:0000313" key="2">
    <source>
        <dbReference type="EMBL" id="MBU2669084.1"/>
    </source>
</evidence>
<name>A0ABS5Z060_9ACTN</name>
<evidence type="ECO:0000259" key="1">
    <source>
        <dbReference type="PROSITE" id="PS51819"/>
    </source>
</evidence>
<proteinExistence type="predicted"/>
<dbReference type="EMBL" id="JAHKKG010000013">
    <property type="protein sequence ID" value="MBU2669084.1"/>
    <property type="molecule type" value="Genomic_DNA"/>
</dbReference>
<dbReference type="Pfam" id="PF00903">
    <property type="entry name" value="Glyoxalase"/>
    <property type="match status" value="1"/>
</dbReference>
<keyword evidence="3" id="KW-1185">Reference proteome</keyword>
<dbReference type="InterPro" id="IPR004360">
    <property type="entry name" value="Glyas_Fos-R_dOase_dom"/>
</dbReference>